<dbReference type="EMBL" id="JANPWB010000010">
    <property type="protein sequence ID" value="KAJ1145824.1"/>
    <property type="molecule type" value="Genomic_DNA"/>
</dbReference>
<sequence length="192" mass="20919">MESYFPATSCSDISLPPDGSSSSLGVGHLPSHSASRALDNIPAMNKVQEPSFLVILKFLPAQQDDAQQHYAHVRADNAAIQQSIAEVTSKVSTLFTEVAEMQQPVADAAEVGTATAKLIVSHDCYLALKQSKIKDLESCQRSNNLSVFRIPEGKEDDNSHENVVQMFGKAFPDLMDWDMDSKIPLALQLTLS</sequence>
<keyword evidence="2" id="KW-1185">Reference proteome</keyword>
<evidence type="ECO:0000313" key="2">
    <source>
        <dbReference type="Proteomes" id="UP001066276"/>
    </source>
</evidence>
<proteinExistence type="predicted"/>
<evidence type="ECO:0000313" key="1">
    <source>
        <dbReference type="EMBL" id="KAJ1145824.1"/>
    </source>
</evidence>
<organism evidence="1 2">
    <name type="scientific">Pleurodeles waltl</name>
    <name type="common">Iberian ribbed newt</name>
    <dbReference type="NCBI Taxonomy" id="8319"/>
    <lineage>
        <taxon>Eukaryota</taxon>
        <taxon>Metazoa</taxon>
        <taxon>Chordata</taxon>
        <taxon>Craniata</taxon>
        <taxon>Vertebrata</taxon>
        <taxon>Euteleostomi</taxon>
        <taxon>Amphibia</taxon>
        <taxon>Batrachia</taxon>
        <taxon>Caudata</taxon>
        <taxon>Salamandroidea</taxon>
        <taxon>Salamandridae</taxon>
        <taxon>Pleurodelinae</taxon>
        <taxon>Pleurodeles</taxon>
    </lineage>
</organism>
<accession>A0AAV7R121</accession>
<protein>
    <submittedName>
        <fullName evidence="1">Uncharacterized protein</fullName>
    </submittedName>
</protein>
<dbReference type="Proteomes" id="UP001066276">
    <property type="component" value="Chromosome 6"/>
</dbReference>
<comment type="caution">
    <text evidence="1">The sequence shown here is derived from an EMBL/GenBank/DDBJ whole genome shotgun (WGS) entry which is preliminary data.</text>
</comment>
<name>A0AAV7R121_PLEWA</name>
<gene>
    <name evidence="1" type="ORF">NDU88_012108</name>
</gene>
<dbReference type="AlphaFoldDB" id="A0AAV7R121"/>
<reference evidence="1" key="1">
    <citation type="journal article" date="2022" name="bioRxiv">
        <title>Sequencing and chromosome-scale assembly of the giantPleurodeles waltlgenome.</title>
        <authorList>
            <person name="Brown T."/>
            <person name="Elewa A."/>
            <person name="Iarovenko S."/>
            <person name="Subramanian E."/>
            <person name="Araus A.J."/>
            <person name="Petzold A."/>
            <person name="Susuki M."/>
            <person name="Suzuki K.-i.T."/>
            <person name="Hayashi T."/>
            <person name="Toyoda A."/>
            <person name="Oliveira C."/>
            <person name="Osipova E."/>
            <person name="Leigh N.D."/>
            <person name="Simon A."/>
            <person name="Yun M.H."/>
        </authorList>
    </citation>
    <scope>NUCLEOTIDE SEQUENCE</scope>
    <source>
        <strain evidence="1">20211129_DDA</strain>
        <tissue evidence="1">Liver</tissue>
    </source>
</reference>